<organism evidence="1 2">
    <name type="scientific">Paraglaciecola chathamensis</name>
    <dbReference type="NCBI Taxonomy" id="368405"/>
    <lineage>
        <taxon>Bacteria</taxon>
        <taxon>Pseudomonadati</taxon>
        <taxon>Pseudomonadota</taxon>
        <taxon>Gammaproteobacteria</taxon>
        <taxon>Alteromonadales</taxon>
        <taxon>Alteromonadaceae</taxon>
        <taxon>Paraglaciecola</taxon>
    </lineage>
</organism>
<evidence type="ECO:0000313" key="1">
    <source>
        <dbReference type="EMBL" id="GGZ77747.1"/>
    </source>
</evidence>
<reference evidence="1" key="2">
    <citation type="submission" date="2020-09" db="EMBL/GenBank/DDBJ databases">
        <authorList>
            <person name="Sun Q."/>
            <person name="Kim S."/>
        </authorList>
    </citation>
    <scope>NUCLEOTIDE SEQUENCE</scope>
    <source>
        <strain evidence="1">KCTC 32337</strain>
    </source>
</reference>
<gene>
    <name evidence="1" type="ORF">GCM10011274_39830</name>
</gene>
<dbReference type="AlphaFoldDB" id="A0A8H9ID10"/>
<protein>
    <submittedName>
        <fullName evidence="1">Uncharacterized protein</fullName>
    </submittedName>
</protein>
<proteinExistence type="predicted"/>
<dbReference type="EMBL" id="BMZC01000014">
    <property type="protein sequence ID" value="GGZ77747.1"/>
    <property type="molecule type" value="Genomic_DNA"/>
</dbReference>
<reference evidence="1" key="1">
    <citation type="journal article" date="2014" name="Int. J. Syst. Evol. Microbiol.">
        <title>Complete genome sequence of Corynebacterium casei LMG S-19264T (=DSM 44701T), isolated from a smear-ripened cheese.</title>
        <authorList>
            <consortium name="US DOE Joint Genome Institute (JGI-PGF)"/>
            <person name="Walter F."/>
            <person name="Albersmeier A."/>
            <person name="Kalinowski J."/>
            <person name="Ruckert C."/>
        </authorList>
    </citation>
    <scope>NUCLEOTIDE SEQUENCE</scope>
    <source>
        <strain evidence="1">KCTC 32337</strain>
    </source>
</reference>
<name>A0A8H9ID10_9ALTE</name>
<comment type="caution">
    <text evidence="1">The sequence shown here is derived from an EMBL/GenBank/DDBJ whole genome shotgun (WGS) entry which is preliminary data.</text>
</comment>
<dbReference type="RefSeq" id="WP_191867006.1">
    <property type="nucleotide sequence ID" value="NZ_BMZC01000014.1"/>
</dbReference>
<dbReference type="InterPro" id="IPR029060">
    <property type="entry name" value="PIN-like_dom_sf"/>
</dbReference>
<accession>A0A8H9ID10</accession>
<dbReference type="SUPFAM" id="SSF88723">
    <property type="entry name" value="PIN domain-like"/>
    <property type="match status" value="1"/>
</dbReference>
<dbReference type="Proteomes" id="UP000622604">
    <property type="component" value="Unassembled WGS sequence"/>
</dbReference>
<evidence type="ECO:0000313" key="2">
    <source>
        <dbReference type="Proteomes" id="UP000622604"/>
    </source>
</evidence>
<sequence>MPQSKILVDTNSYLRLAQTIRPLLFVPFGDDQYCLYILSELNDELANRRLNSKFPWVDDEEYAENRKHFPKIGRKQNRAIKTNFEFIWDHVQTSLPGPSQVDALYIAYALELGVPVITDDQDMTELAIEFDVKVMPTLELLRIMHDNNHADLKKVKAIVAYWRAIGDCPSNLHRDLKRFFPDL</sequence>